<evidence type="ECO:0000256" key="5">
    <source>
        <dbReference type="SAM" id="MobiDB-lite"/>
    </source>
</evidence>
<comment type="similarity">
    <text evidence="1">Belongs to the paxM FAD-dependent monooxygenase family.</text>
</comment>
<feature type="domain" description="FAD-binding" evidence="7">
    <location>
        <begin position="321"/>
        <end position="404"/>
    </location>
</feature>
<feature type="transmembrane region" description="Helical" evidence="6">
    <location>
        <begin position="21"/>
        <end position="39"/>
    </location>
</feature>
<organism evidence="8 9">
    <name type="scientific">Linnemannia schmuckeri</name>
    <dbReference type="NCBI Taxonomy" id="64567"/>
    <lineage>
        <taxon>Eukaryota</taxon>
        <taxon>Fungi</taxon>
        <taxon>Fungi incertae sedis</taxon>
        <taxon>Mucoromycota</taxon>
        <taxon>Mortierellomycotina</taxon>
        <taxon>Mortierellomycetes</taxon>
        <taxon>Mortierellales</taxon>
        <taxon>Mortierellaceae</taxon>
        <taxon>Linnemannia</taxon>
    </lineage>
</organism>
<reference evidence="8" key="1">
    <citation type="journal article" date="2020" name="Fungal Divers.">
        <title>Resolving the Mortierellaceae phylogeny through synthesis of multi-gene phylogenetics and phylogenomics.</title>
        <authorList>
            <person name="Vandepol N."/>
            <person name="Liber J."/>
            <person name="Desiro A."/>
            <person name="Na H."/>
            <person name="Kennedy M."/>
            <person name="Barry K."/>
            <person name="Grigoriev I.V."/>
            <person name="Miller A.N."/>
            <person name="O'Donnell K."/>
            <person name="Stajich J.E."/>
            <person name="Bonito G."/>
        </authorList>
    </citation>
    <scope>NUCLEOTIDE SEQUENCE</scope>
    <source>
        <strain evidence="8">NRRL 6426</strain>
    </source>
</reference>
<dbReference type="InterPro" id="IPR002938">
    <property type="entry name" value="FAD-bd"/>
</dbReference>
<protein>
    <recommendedName>
        <fullName evidence="7">FAD-binding domain-containing protein</fullName>
    </recommendedName>
</protein>
<dbReference type="EMBL" id="JAAAUQ010001163">
    <property type="protein sequence ID" value="KAF9142399.1"/>
    <property type="molecule type" value="Genomic_DNA"/>
</dbReference>
<feature type="region of interest" description="Disordered" evidence="5">
    <location>
        <begin position="449"/>
        <end position="486"/>
    </location>
</feature>
<gene>
    <name evidence="8" type="ORF">BG015_000940</name>
</gene>
<dbReference type="Proteomes" id="UP000748756">
    <property type="component" value="Unassembled WGS sequence"/>
</dbReference>
<evidence type="ECO:0000256" key="6">
    <source>
        <dbReference type="SAM" id="Phobius"/>
    </source>
</evidence>
<dbReference type="Pfam" id="PF01494">
    <property type="entry name" value="FAD_binding_3"/>
    <property type="match status" value="2"/>
</dbReference>
<dbReference type="PANTHER" id="PTHR47356:SF2">
    <property type="entry name" value="FAD-BINDING DOMAIN-CONTAINING PROTEIN-RELATED"/>
    <property type="match status" value="1"/>
</dbReference>
<proteinExistence type="inferred from homology"/>
<evidence type="ECO:0000256" key="4">
    <source>
        <dbReference type="ARBA" id="ARBA00023002"/>
    </source>
</evidence>
<keyword evidence="6" id="KW-0812">Transmembrane</keyword>
<feature type="compositionally biased region" description="Polar residues" evidence="5">
    <location>
        <begin position="477"/>
        <end position="486"/>
    </location>
</feature>
<dbReference type="GO" id="GO:0004497">
    <property type="term" value="F:monooxygenase activity"/>
    <property type="evidence" value="ECO:0007669"/>
    <property type="project" value="InterPro"/>
</dbReference>
<keyword evidence="2" id="KW-0285">Flavoprotein</keyword>
<dbReference type="AlphaFoldDB" id="A0A9P5RQL4"/>
<dbReference type="GO" id="GO:0071949">
    <property type="term" value="F:FAD binding"/>
    <property type="evidence" value="ECO:0007669"/>
    <property type="project" value="InterPro"/>
</dbReference>
<feature type="domain" description="FAD-binding" evidence="7">
    <location>
        <begin position="22"/>
        <end position="198"/>
    </location>
</feature>
<keyword evidence="6" id="KW-1133">Transmembrane helix</keyword>
<evidence type="ECO:0000313" key="8">
    <source>
        <dbReference type="EMBL" id="KAF9142399.1"/>
    </source>
</evidence>
<keyword evidence="3" id="KW-0274">FAD</keyword>
<dbReference type="Gene3D" id="3.50.50.60">
    <property type="entry name" value="FAD/NAD(P)-binding domain"/>
    <property type="match status" value="1"/>
</dbReference>
<name>A0A9P5RQL4_9FUNG</name>
<dbReference type="PRINTS" id="PR00420">
    <property type="entry name" value="RNGMNOXGNASE"/>
</dbReference>
<dbReference type="PANTHER" id="PTHR47356">
    <property type="entry name" value="FAD-DEPENDENT MONOOXYGENASE ASQG-RELATED"/>
    <property type="match status" value="1"/>
</dbReference>
<evidence type="ECO:0000259" key="7">
    <source>
        <dbReference type="Pfam" id="PF01494"/>
    </source>
</evidence>
<sequence length="486" mass="53608">MEINPAVTFKHERKVMFAKRPKVLIIGAGLGGLTLGAILQKSDIPYEIFERAPEVKPLGSAMAFGASTAPMFKQLGIYDEFVALAKFNDSIQFCNEKRQTEYKMEFPSFPDGSFSSKMFGADGFIVARPMLYDLMLRQVPTDRIHMGKKVLSTKQGGNGVLLRCSDGTEYEGDILVGADGAYSAVRQSLYAELKKANRLPASDGLPLPFSTVCLVGQTRPLTAEEFPDIAKEKCQFINTLGGDRPYSWSTFTTSQATLCWAVVLYLDKESSKIHDSFRNSEWGPEAASAMCEQVKDFPVVSGGNKKLTIQDLINWTPKELISKVMLEEKVFETWYDCRTVLLGDACHKFNPAGGAGAVNAMHDAVTLGNYINALPHHPTAEEIAEAFKAYHEERIPWVQEAFDTSKIFRIMASKTIVGKIIRFCAKYMPASMQKKSAIRFNANRPQIAFLPKAEDKGSERPAPQPSLSAKTPVAEQSAASPPAQTI</sequence>
<keyword evidence="9" id="KW-1185">Reference proteome</keyword>
<evidence type="ECO:0000313" key="9">
    <source>
        <dbReference type="Proteomes" id="UP000748756"/>
    </source>
</evidence>
<keyword evidence="6" id="KW-0472">Membrane</keyword>
<evidence type="ECO:0000256" key="1">
    <source>
        <dbReference type="ARBA" id="ARBA00007992"/>
    </source>
</evidence>
<accession>A0A9P5RQL4</accession>
<keyword evidence="4" id="KW-0560">Oxidoreductase</keyword>
<evidence type="ECO:0000256" key="2">
    <source>
        <dbReference type="ARBA" id="ARBA00022630"/>
    </source>
</evidence>
<evidence type="ECO:0000256" key="3">
    <source>
        <dbReference type="ARBA" id="ARBA00022827"/>
    </source>
</evidence>
<comment type="caution">
    <text evidence="8">The sequence shown here is derived from an EMBL/GenBank/DDBJ whole genome shotgun (WGS) entry which is preliminary data.</text>
</comment>
<dbReference type="OrthoDB" id="655030at2759"/>
<dbReference type="InterPro" id="IPR036188">
    <property type="entry name" value="FAD/NAD-bd_sf"/>
</dbReference>
<dbReference type="SUPFAM" id="SSF51905">
    <property type="entry name" value="FAD/NAD(P)-binding domain"/>
    <property type="match status" value="1"/>
</dbReference>
<dbReference type="InterPro" id="IPR050562">
    <property type="entry name" value="FAD_mOase_fung"/>
</dbReference>